<evidence type="ECO:0000259" key="3">
    <source>
        <dbReference type="Pfam" id="PF00724"/>
    </source>
</evidence>
<dbReference type="KEGG" id="dbc:MFMK1_002683"/>
<dbReference type="Proteomes" id="UP001329915">
    <property type="component" value="Chromosome"/>
</dbReference>
<dbReference type="Gene3D" id="3.20.20.70">
    <property type="entry name" value="Aldolase class I"/>
    <property type="match status" value="1"/>
</dbReference>
<dbReference type="InterPro" id="IPR001155">
    <property type="entry name" value="OxRdtase_FMN_N"/>
</dbReference>
<name>A0AAU0UQP5_9FIRM</name>
<dbReference type="EMBL" id="CP121694">
    <property type="protein sequence ID" value="WRO22842.1"/>
    <property type="molecule type" value="Genomic_DNA"/>
</dbReference>
<dbReference type="Pfam" id="PF00724">
    <property type="entry name" value="Oxidored_FMN"/>
    <property type="match status" value="1"/>
</dbReference>
<reference evidence="4 5" key="1">
    <citation type="submission" date="2023-04" db="EMBL/GenBank/DDBJ databases">
        <authorList>
            <person name="Hsu D."/>
        </authorList>
    </citation>
    <scope>NUCLEOTIDE SEQUENCE [LARGE SCALE GENOMIC DNA]</scope>
    <source>
        <strain evidence="4 5">MK1</strain>
    </source>
</reference>
<evidence type="ECO:0000313" key="5">
    <source>
        <dbReference type="Proteomes" id="UP001329915"/>
    </source>
</evidence>
<evidence type="ECO:0000256" key="2">
    <source>
        <dbReference type="ARBA" id="ARBA00023002"/>
    </source>
</evidence>
<keyword evidence="2" id="KW-0560">Oxidoreductase</keyword>
<evidence type="ECO:0000256" key="1">
    <source>
        <dbReference type="ARBA" id="ARBA00022630"/>
    </source>
</evidence>
<sequence length="359" mass="40329">MKTLFDKTQINNIDLNNRFVRSATWERMADENGHLTARLMNVYRELAEGEVGLIITGYAFVMEDGQPNPGMMGIYDDSFIEEYNVLTDTVHNLGSKIVLQIAGGGTQTTFKTEDRVIWGPSAVPEMATGVVAKEMTREEIQTLIKAFGDAAVRSKKAGFDGVQIHAAHGYMLSQFLNPYHNQRTDEYGGSIDNRARIIFEVYDEIRRRVGKDYPVMVKVNCRDFVDKELTFEESLYVCKELDKRGIDAVEVSGGNAKSKKISFGRSDVDIGEKEGFFLEYAAKIAAEINAPVMLVGGLRSPEGMEKILKETKIEYFSLARPFLREPGLIKRWRQGKLTQAACTSCNGCRSKEGNFCIHR</sequence>
<dbReference type="SUPFAM" id="SSF51395">
    <property type="entry name" value="FMN-linked oxidoreductases"/>
    <property type="match status" value="1"/>
</dbReference>
<dbReference type="GO" id="GO:0016491">
    <property type="term" value="F:oxidoreductase activity"/>
    <property type="evidence" value="ECO:0007669"/>
    <property type="project" value="UniProtKB-KW"/>
</dbReference>
<proteinExistence type="predicted"/>
<dbReference type="AlphaFoldDB" id="A0AAU0UQP5"/>
<dbReference type="GO" id="GO:0010181">
    <property type="term" value="F:FMN binding"/>
    <property type="evidence" value="ECO:0007669"/>
    <property type="project" value="InterPro"/>
</dbReference>
<keyword evidence="5" id="KW-1185">Reference proteome</keyword>
<dbReference type="PANTHER" id="PTHR43656">
    <property type="entry name" value="BINDING OXIDOREDUCTASE, PUTATIVE (AFU_ORTHOLOGUE AFUA_2G08260)-RELATED"/>
    <property type="match status" value="1"/>
</dbReference>
<keyword evidence="1" id="KW-0285">Flavoprotein</keyword>
<dbReference type="InterPro" id="IPR051799">
    <property type="entry name" value="NADH_flavin_oxidoreductase"/>
</dbReference>
<dbReference type="InterPro" id="IPR013785">
    <property type="entry name" value="Aldolase_TIM"/>
</dbReference>
<dbReference type="RefSeq" id="WP_366922238.1">
    <property type="nucleotide sequence ID" value="NZ_CP121694.1"/>
</dbReference>
<evidence type="ECO:0000313" key="4">
    <source>
        <dbReference type="EMBL" id="WRO22842.1"/>
    </source>
</evidence>
<organism evidence="4 5">
    <name type="scientific">Metallumcola ferriviriculae</name>
    <dbReference type="NCBI Taxonomy" id="3039180"/>
    <lineage>
        <taxon>Bacteria</taxon>
        <taxon>Bacillati</taxon>
        <taxon>Bacillota</taxon>
        <taxon>Clostridia</taxon>
        <taxon>Neomoorellales</taxon>
        <taxon>Desulfitibacteraceae</taxon>
        <taxon>Metallumcola</taxon>
    </lineage>
</organism>
<dbReference type="PANTHER" id="PTHR43656:SF2">
    <property type="entry name" value="BINDING OXIDOREDUCTASE, PUTATIVE (AFU_ORTHOLOGUE AFUA_2G08260)-RELATED"/>
    <property type="match status" value="1"/>
</dbReference>
<dbReference type="CDD" id="cd02803">
    <property type="entry name" value="OYE_like_FMN_family"/>
    <property type="match status" value="1"/>
</dbReference>
<protein>
    <submittedName>
        <fullName evidence="4">NADH:flavin oxidoreductase</fullName>
    </submittedName>
</protein>
<gene>
    <name evidence="4" type="ORF">MFMK1_002683</name>
</gene>
<accession>A0AAU0UQP5</accession>
<feature type="domain" description="NADH:flavin oxidoreductase/NADH oxidase N-terminal" evidence="3">
    <location>
        <begin position="4"/>
        <end position="336"/>
    </location>
</feature>